<organism evidence="6 7">
    <name type="scientific">Odinarchaeota yellowstonii (strain LCB_4)</name>
    <dbReference type="NCBI Taxonomy" id="1841599"/>
    <lineage>
        <taxon>Archaea</taxon>
        <taxon>Promethearchaeati</taxon>
        <taxon>Candidatus Odinarchaeota</taxon>
        <taxon>Candidatus Odinarchaeia</taxon>
        <taxon>Candidatus Odinarchaeales</taxon>
        <taxon>Candidatus Odinarchaeaceae</taxon>
        <taxon>Candidatus Odinarchaeum</taxon>
    </lineage>
</organism>
<evidence type="ECO:0000313" key="7">
    <source>
        <dbReference type="Proteomes" id="UP000186851"/>
    </source>
</evidence>
<dbReference type="AlphaFoldDB" id="A0AAF0IAQ0"/>
<protein>
    <submittedName>
        <fullName evidence="6">Phospholipase D-like domain-containing protein</fullName>
    </submittedName>
</protein>
<evidence type="ECO:0000313" key="6">
    <source>
        <dbReference type="EMBL" id="WEU39731.1"/>
    </source>
</evidence>
<keyword evidence="1" id="KW-0378">Hydrolase</keyword>
<dbReference type="Gene3D" id="3.30.870.10">
    <property type="entry name" value="Endonuclease Chain A"/>
    <property type="match status" value="2"/>
</dbReference>
<reference evidence="6" key="1">
    <citation type="journal article" date="2017" name="Nature">
        <title>Asgard archaea illuminate the origin of eukaryotic cellular complexity.</title>
        <authorList>
            <person name="Zaremba-Niedzwiedzka K."/>
            <person name="Caceres E.F."/>
            <person name="Saw J.H."/>
            <person name="Backstrom D."/>
            <person name="Juzokaite L."/>
            <person name="Vancaester E."/>
            <person name="Seitz K.W."/>
            <person name="Anantharaman K."/>
            <person name="Starnawski P."/>
            <person name="Kjeldsen K.U."/>
            <person name="Scott M.B."/>
            <person name="Nunoura T."/>
            <person name="Banfield J.F."/>
            <person name="Schramm A."/>
            <person name="Baker B.J."/>
            <person name="Spang A."/>
            <person name="Ettema T.J.G."/>
        </authorList>
    </citation>
    <scope>NUCLEOTIDE SEQUENCE</scope>
    <source>
        <strain evidence="6">LCB_4</strain>
    </source>
</reference>
<reference evidence="6" key="2">
    <citation type="journal article" date="2022" name="Nat. Microbiol.">
        <title>A closed Candidatus Odinarchaeum chromosome exposes Asgard archaeal viruses.</title>
        <authorList>
            <person name="Tamarit D."/>
            <person name="Caceres E.F."/>
            <person name="Krupovic M."/>
            <person name="Nijland R."/>
            <person name="Eme L."/>
            <person name="Robinson N.P."/>
            <person name="Ettema T.J.G."/>
        </authorList>
    </citation>
    <scope>NUCLEOTIDE SEQUENCE</scope>
    <source>
        <strain evidence="6">LCB_4</strain>
    </source>
</reference>
<keyword evidence="3" id="KW-0443">Lipid metabolism</keyword>
<name>A0AAF0IAQ0_ODILC</name>
<dbReference type="InterPro" id="IPR051406">
    <property type="entry name" value="PLD_domain"/>
</dbReference>
<feature type="domain" description="PLD phosphodiesterase" evidence="5">
    <location>
        <begin position="141"/>
        <end position="168"/>
    </location>
</feature>
<keyword evidence="4" id="KW-1133">Transmembrane helix</keyword>
<evidence type="ECO:0000256" key="4">
    <source>
        <dbReference type="SAM" id="Phobius"/>
    </source>
</evidence>
<dbReference type="SUPFAM" id="SSF56024">
    <property type="entry name" value="Phospholipase D/nuclease"/>
    <property type="match status" value="2"/>
</dbReference>
<dbReference type="InterPro" id="IPR025202">
    <property type="entry name" value="PLD-like_dom"/>
</dbReference>
<dbReference type="PROSITE" id="PS50035">
    <property type="entry name" value="PLD"/>
    <property type="match status" value="2"/>
</dbReference>
<sequence length="424" mass="47215">MNKKAILVFLIIAFLVTPSVISINSSISAQSPTLILGEHTGLMNVTCYSSPDSSYQVLTRYLNSAKQEIDVMIYAISHYNLIKILNDTMDRDPAIKINIIASDQHASASETTNTRSALWQLSRKANETSANLHLYWSNSSKYDYTHAKFVIIDNKTVLVQSANWAKTGVPRLTSYGNREWGVVITDQNVVNEFIDVFYSDLIISEPTYGTFYSSFSPSASSGSYTVNFPAETFNAYMKITPVFSPENSLDAILQLINSATRTLEIQQAYINLYWGDGETINPLVEAVVNAAKRGVSVRIIVEEPTTSSKNDSVNYFLNNSIPVAFSNKTLFEFCHNKGVIVDGVKVLISSINWSYESLTQNREAGVIIESEEVAQFYLEIFNYDWSVAEQLLSSSNIPIEYIGIGSIIVVVIAVIAVFLKKPRK</sequence>
<gene>
    <name evidence="6" type="ORF">OdinLCB4_004405</name>
</gene>
<dbReference type="SMART" id="SM00155">
    <property type="entry name" value="PLDc"/>
    <property type="match status" value="2"/>
</dbReference>
<accession>A0AAF0IAQ0</accession>
<dbReference type="InterPro" id="IPR001736">
    <property type="entry name" value="PLipase_D/transphosphatidylase"/>
</dbReference>
<keyword evidence="2" id="KW-0442">Lipid degradation</keyword>
<keyword evidence="4" id="KW-0472">Membrane</keyword>
<evidence type="ECO:0000256" key="1">
    <source>
        <dbReference type="ARBA" id="ARBA00022801"/>
    </source>
</evidence>
<dbReference type="PANTHER" id="PTHR43856:SF1">
    <property type="entry name" value="MITOCHONDRIAL CARDIOLIPIN HYDROLASE"/>
    <property type="match status" value="1"/>
</dbReference>
<dbReference type="KEGG" id="oyw:OdinLCB4_004405"/>
<dbReference type="Proteomes" id="UP000186851">
    <property type="component" value="Chromosome"/>
</dbReference>
<evidence type="ECO:0000256" key="2">
    <source>
        <dbReference type="ARBA" id="ARBA00022963"/>
    </source>
</evidence>
<dbReference type="PANTHER" id="PTHR43856">
    <property type="entry name" value="CARDIOLIPIN HYDROLASE"/>
    <property type="match status" value="1"/>
</dbReference>
<dbReference type="CDD" id="cd09128">
    <property type="entry name" value="PLDc_unchar1_2"/>
    <property type="match status" value="1"/>
</dbReference>
<evidence type="ECO:0000259" key="5">
    <source>
        <dbReference type="PROSITE" id="PS50035"/>
    </source>
</evidence>
<proteinExistence type="predicted"/>
<feature type="domain" description="PLD phosphodiesterase" evidence="5">
    <location>
        <begin position="335"/>
        <end position="357"/>
    </location>
</feature>
<dbReference type="Pfam" id="PF13091">
    <property type="entry name" value="PLDc_2"/>
    <property type="match status" value="2"/>
</dbReference>
<dbReference type="GO" id="GO:0016891">
    <property type="term" value="F:RNA endonuclease activity producing 5'-phosphomonoesters, hydrolytic mechanism"/>
    <property type="evidence" value="ECO:0007669"/>
    <property type="project" value="TreeGrafter"/>
</dbReference>
<evidence type="ECO:0000256" key="3">
    <source>
        <dbReference type="ARBA" id="ARBA00023098"/>
    </source>
</evidence>
<dbReference type="EMBL" id="CP091871">
    <property type="protein sequence ID" value="WEU39731.1"/>
    <property type="molecule type" value="Genomic_DNA"/>
</dbReference>
<keyword evidence="4" id="KW-0812">Transmembrane</keyword>
<feature type="transmembrane region" description="Helical" evidence="4">
    <location>
        <begin position="401"/>
        <end position="419"/>
    </location>
</feature>